<keyword evidence="4 6" id="KW-1133">Transmembrane helix</keyword>
<evidence type="ECO:0000256" key="3">
    <source>
        <dbReference type="ARBA" id="ARBA00022692"/>
    </source>
</evidence>
<dbReference type="PROSITE" id="PS50850">
    <property type="entry name" value="MFS"/>
    <property type="match status" value="1"/>
</dbReference>
<feature type="transmembrane region" description="Helical" evidence="6">
    <location>
        <begin position="102"/>
        <end position="120"/>
    </location>
</feature>
<dbReference type="PRINTS" id="PR01035">
    <property type="entry name" value="TCRTETA"/>
</dbReference>
<keyword evidence="5 6" id="KW-0472">Membrane</keyword>
<dbReference type="Proteomes" id="UP000032049">
    <property type="component" value="Unassembled WGS sequence"/>
</dbReference>
<comment type="caution">
    <text evidence="8">The sequence shown here is derived from an EMBL/GenBank/DDBJ whole genome shotgun (WGS) entry which is preliminary data.</text>
</comment>
<name>A0A0D0GSR0_9SPHI</name>
<dbReference type="SUPFAM" id="SSF103473">
    <property type="entry name" value="MFS general substrate transporter"/>
    <property type="match status" value="1"/>
</dbReference>
<reference evidence="8 9" key="1">
    <citation type="submission" date="2015-01" db="EMBL/GenBank/DDBJ databases">
        <title>Draft genome sequence of Pedobacter sp. NL19 isolated from sludge of an effluent treatment pond in an abandoned uranium mine.</title>
        <authorList>
            <person name="Santos T."/>
            <person name="Caetano T."/>
            <person name="Covas C."/>
            <person name="Cruz A."/>
            <person name="Mendo S."/>
        </authorList>
    </citation>
    <scope>NUCLEOTIDE SEQUENCE [LARGE SCALE GENOMIC DNA]</scope>
    <source>
        <strain evidence="8 9">NL19</strain>
    </source>
</reference>
<evidence type="ECO:0000256" key="1">
    <source>
        <dbReference type="ARBA" id="ARBA00004651"/>
    </source>
</evidence>
<dbReference type="PANTHER" id="PTHR43124:SF3">
    <property type="entry name" value="CHLORAMPHENICOL EFFLUX PUMP RV0191"/>
    <property type="match status" value="1"/>
</dbReference>
<evidence type="ECO:0000256" key="4">
    <source>
        <dbReference type="ARBA" id="ARBA00022989"/>
    </source>
</evidence>
<dbReference type="PANTHER" id="PTHR43124">
    <property type="entry name" value="PURINE EFFLUX PUMP PBUE"/>
    <property type="match status" value="1"/>
</dbReference>
<dbReference type="AlphaFoldDB" id="A0A0D0GSR0"/>
<feature type="transmembrane region" description="Helical" evidence="6">
    <location>
        <begin position="73"/>
        <end position="96"/>
    </location>
</feature>
<dbReference type="InterPro" id="IPR020846">
    <property type="entry name" value="MFS_dom"/>
</dbReference>
<feature type="transmembrane region" description="Helical" evidence="6">
    <location>
        <begin position="239"/>
        <end position="259"/>
    </location>
</feature>
<feature type="transmembrane region" description="Helical" evidence="6">
    <location>
        <begin position="326"/>
        <end position="346"/>
    </location>
</feature>
<dbReference type="CDD" id="cd17473">
    <property type="entry name" value="MFS_arabinose_efflux_permease_like"/>
    <property type="match status" value="1"/>
</dbReference>
<feature type="transmembrane region" description="Helical" evidence="6">
    <location>
        <begin position="289"/>
        <end position="314"/>
    </location>
</feature>
<organism evidence="8 9">
    <name type="scientific">Pedobacter lusitanus</name>
    <dbReference type="NCBI Taxonomy" id="1503925"/>
    <lineage>
        <taxon>Bacteria</taxon>
        <taxon>Pseudomonadati</taxon>
        <taxon>Bacteroidota</taxon>
        <taxon>Sphingobacteriia</taxon>
        <taxon>Sphingobacteriales</taxon>
        <taxon>Sphingobacteriaceae</taxon>
        <taxon>Pedobacter</taxon>
    </lineage>
</organism>
<dbReference type="GO" id="GO:0022857">
    <property type="term" value="F:transmembrane transporter activity"/>
    <property type="evidence" value="ECO:0007669"/>
    <property type="project" value="InterPro"/>
</dbReference>
<feature type="transmembrane region" description="Helical" evidence="6">
    <location>
        <begin position="7"/>
        <end position="31"/>
    </location>
</feature>
<dbReference type="InterPro" id="IPR036259">
    <property type="entry name" value="MFS_trans_sf"/>
</dbReference>
<proteinExistence type="predicted"/>
<accession>A0A0D0GSR0</accession>
<dbReference type="STRING" id="1503925.TH53_09410"/>
<dbReference type="EMBL" id="JXRA01000034">
    <property type="protein sequence ID" value="KIO77506.1"/>
    <property type="molecule type" value="Genomic_DNA"/>
</dbReference>
<evidence type="ECO:0000259" key="7">
    <source>
        <dbReference type="PROSITE" id="PS50850"/>
    </source>
</evidence>
<gene>
    <name evidence="8" type="ORF">TH53_09410</name>
</gene>
<feature type="transmembrane region" description="Helical" evidence="6">
    <location>
        <begin position="160"/>
        <end position="180"/>
    </location>
</feature>
<keyword evidence="2" id="KW-1003">Cell membrane</keyword>
<dbReference type="Pfam" id="PF07690">
    <property type="entry name" value="MFS_1"/>
    <property type="match status" value="1"/>
</dbReference>
<evidence type="ECO:0000256" key="2">
    <source>
        <dbReference type="ARBA" id="ARBA00022475"/>
    </source>
</evidence>
<dbReference type="RefSeq" id="WP_041881115.1">
    <property type="nucleotide sequence ID" value="NZ_CP157278.1"/>
</dbReference>
<comment type="subcellular location">
    <subcellularLocation>
        <location evidence="1">Cell membrane</location>
        <topology evidence="1">Multi-pass membrane protein</topology>
    </subcellularLocation>
</comment>
<protein>
    <recommendedName>
        <fullName evidence="7">Major facilitator superfamily (MFS) profile domain-containing protein</fullName>
    </recommendedName>
</protein>
<feature type="domain" description="Major facilitator superfamily (MFS) profile" evidence="7">
    <location>
        <begin position="8"/>
        <end position="376"/>
    </location>
</feature>
<evidence type="ECO:0000313" key="8">
    <source>
        <dbReference type="EMBL" id="KIO77506.1"/>
    </source>
</evidence>
<evidence type="ECO:0000313" key="9">
    <source>
        <dbReference type="Proteomes" id="UP000032049"/>
    </source>
</evidence>
<dbReference type="InterPro" id="IPR011701">
    <property type="entry name" value="MFS"/>
</dbReference>
<dbReference type="OrthoDB" id="8708623at2"/>
<dbReference type="GO" id="GO:0005886">
    <property type="term" value="C:plasma membrane"/>
    <property type="evidence" value="ECO:0007669"/>
    <property type="project" value="UniProtKB-SubCell"/>
</dbReference>
<feature type="transmembrane region" description="Helical" evidence="6">
    <location>
        <begin position="352"/>
        <end position="370"/>
    </location>
</feature>
<dbReference type="Gene3D" id="1.20.1250.20">
    <property type="entry name" value="MFS general substrate transporter like domains"/>
    <property type="match status" value="1"/>
</dbReference>
<feature type="transmembrane region" description="Helical" evidence="6">
    <location>
        <begin position="266"/>
        <end position="283"/>
    </location>
</feature>
<evidence type="ECO:0000256" key="6">
    <source>
        <dbReference type="SAM" id="Phobius"/>
    </source>
</evidence>
<evidence type="ECO:0000256" key="5">
    <source>
        <dbReference type="ARBA" id="ARBA00023136"/>
    </source>
</evidence>
<sequence>MKTLSKTGIFVLLLTSSLTIMVGTVIAPSLTETAAHLGFTDNPGWLITLPALGVVLFAPLMGKLSDHKGPFSLMVWSLIPYAIFGVTGAVLNNPYIVIADRILLGAATAAIQTAGTGLIADFFEGEARMKMIAWQGMAIEIGGVVFLSLGGLMGESGWRFPFLIYLTALICLPLLLISVPRLSRTPVHLPGHRSDEVPKDLLKIIISTAIAMILFFIVFSGLPQYLPGSFHFSTSQTGYFMAFISLIAAIAASLMPRVVKKLSANYTVPLGFISFLSGQLLFACSAGTAGLLIAAVFTGIGFGFTIPLLNHVTIEISNPQNRGRNLSYYSMAVFGGQFLSSFIGGLPFDLKTIFMIAAFIALITAVILVIHARYTIKIFKTNHQFLNK</sequence>
<feature type="transmembrane region" description="Helical" evidence="6">
    <location>
        <begin position="132"/>
        <end position="154"/>
    </location>
</feature>
<keyword evidence="3 6" id="KW-0812">Transmembrane</keyword>
<keyword evidence="9" id="KW-1185">Reference proteome</keyword>
<feature type="transmembrane region" description="Helical" evidence="6">
    <location>
        <begin position="201"/>
        <end position="219"/>
    </location>
</feature>
<dbReference type="InterPro" id="IPR050189">
    <property type="entry name" value="MFS_Efflux_Transporters"/>
</dbReference>
<dbReference type="InterPro" id="IPR001958">
    <property type="entry name" value="Tet-R_TetA/multi-R_MdtG-like"/>
</dbReference>
<feature type="transmembrane region" description="Helical" evidence="6">
    <location>
        <begin position="43"/>
        <end position="61"/>
    </location>
</feature>